<dbReference type="EMBL" id="CM041532">
    <property type="protein sequence ID" value="KAI3376258.1"/>
    <property type="molecule type" value="Genomic_DNA"/>
</dbReference>
<keyword evidence="2" id="KW-1185">Reference proteome</keyword>
<evidence type="ECO:0000313" key="1">
    <source>
        <dbReference type="EMBL" id="KAI3376258.1"/>
    </source>
</evidence>
<gene>
    <name evidence="1" type="ORF">L3Q82_016764</name>
</gene>
<dbReference type="Proteomes" id="UP000831701">
    <property type="component" value="Chromosome 2"/>
</dbReference>
<proteinExistence type="predicted"/>
<organism evidence="1 2">
    <name type="scientific">Scortum barcoo</name>
    <name type="common">barcoo grunter</name>
    <dbReference type="NCBI Taxonomy" id="214431"/>
    <lineage>
        <taxon>Eukaryota</taxon>
        <taxon>Metazoa</taxon>
        <taxon>Chordata</taxon>
        <taxon>Craniata</taxon>
        <taxon>Vertebrata</taxon>
        <taxon>Euteleostomi</taxon>
        <taxon>Actinopterygii</taxon>
        <taxon>Neopterygii</taxon>
        <taxon>Teleostei</taxon>
        <taxon>Neoteleostei</taxon>
        <taxon>Acanthomorphata</taxon>
        <taxon>Eupercaria</taxon>
        <taxon>Centrarchiformes</taxon>
        <taxon>Terapontoidei</taxon>
        <taxon>Terapontidae</taxon>
        <taxon>Scortum</taxon>
    </lineage>
</organism>
<protein>
    <submittedName>
        <fullName evidence="1">Uncharacterized protein</fullName>
    </submittedName>
</protein>
<name>A0ACB8X953_9TELE</name>
<reference evidence="1" key="1">
    <citation type="submission" date="2022-04" db="EMBL/GenBank/DDBJ databases">
        <title>Jade perch genome.</title>
        <authorList>
            <person name="Chao B."/>
        </authorList>
    </citation>
    <scope>NUCLEOTIDE SEQUENCE</scope>
    <source>
        <strain evidence="1">CB-2022</strain>
    </source>
</reference>
<comment type="caution">
    <text evidence="1">The sequence shown here is derived from an EMBL/GenBank/DDBJ whole genome shotgun (WGS) entry which is preliminary data.</text>
</comment>
<accession>A0ACB8X953</accession>
<feature type="non-terminal residue" evidence="1">
    <location>
        <position position="1"/>
    </location>
</feature>
<evidence type="ECO:0000313" key="2">
    <source>
        <dbReference type="Proteomes" id="UP000831701"/>
    </source>
</evidence>
<sequence length="158" mass="16602">PITTKPVLIGNSTWNSSNKSCTVLLECIATSEGNVTCTTGPEILPSIAAPSFGLILGLAVGGCVLVVLTVGIVVGVCHSKHSRTGSDSNDLTVYADISEVAIEDGTSPNMKPCSVYETIDNRVNTGTPGMINHPQTVYDKIQLSRVRKPSVSPYQEIA</sequence>